<dbReference type="NCBIfam" id="NF045515">
    <property type="entry name" value="Glp_gephyrin"/>
    <property type="match status" value="1"/>
</dbReference>
<evidence type="ECO:0000256" key="5">
    <source>
        <dbReference type="ARBA" id="ARBA00047317"/>
    </source>
</evidence>
<dbReference type="Gene3D" id="3.90.105.10">
    <property type="entry name" value="Molybdopterin biosynthesis moea protein, domain 2"/>
    <property type="match status" value="1"/>
</dbReference>
<dbReference type="PANTHER" id="PTHR10192">
    <property type="entry name" value="MOLYBDOPTERIN BIOSYNTHESIS PROTEIN"/>
    <property type="match status" value="1"/>
</dbReference>
<dbReference type="GO" id="GO:0006777">
    <property type="term" value="P:Mo-molybdopterin cofactor biosynthetic process"/>
    <property type="evidence" value="ECO:0007669"/>
    <property type="project" value="UniProtKB-UniRule"/>
</dbReference>
<dbReference type="InterPro" id="IPR036688">
    <property type="entry name" value="MoeA_C_domain_IV_sf"/>
</dbReference>
<organism evidence="8 9">
    <name type="scientific">Tranquillimonas rosea</name>
    <dbReference type="NCBI Taxonomy" id="641238"/>
    <lineage>
        <taxon>Bacteria</taxon>
        <taxon>Pseudomonadati</taxon>
        <taxon>Pseudomonadota</taxon>
        <taxon>Alphaproteobacteria</taxon>
        <taxon>Rhodobacterales</taxon>
        <taxon>Roseobacteraceae</taxon>
        <taxon>Tranquillimonas</taxon>
    </lineage>
</organism>
<gene>
    <name evidence="8" type="ORF">SAMN04490244_106316</name>
</gene>
<dbReference type="Pfam" id="PF03453">
    <property type="entry name" value="MoeA_N"/>
    <property type="match status" value="1"/>
</dbReference>
<dbReference type="STRING" id="641238.SAMN04490244_106316"/>
<name>A0A1H9V817_9RHOB</name>
<dbReference type="EC" id="2.10.1.1" evidence="6"/>
<reference evidence="8 9" key="1">
    <citation type="submission" date="2016-10" db="EMBL/GenBank/DDBJ databases">
        <authorList>
            <person name="de Groot N.N."/>
        </authorList>
    </citation>
    <scope>NUCLEOTIDE SEQUENCE [LARGE SCALE GENOMIC DNA]</scope>
    <source>
        <strain evidence="8 9">DSM 23042</strain>
    </source>
</reference>
<dbReference type="SMART" id="SM00852">
    <property type="entry name" value="MoCF_biosynth"/>
    <property type="match status" value="1"/>
</dbReference>
<dbReference type="AlphaFoldDB" id="A0A1H9V817"/>
<evidence type="ECO:0000259" key="7">
    <source>
        <dbReference type="SMART" id="SM00852"/>
    </source>
</evidence>
<dbReference type="Gene3D" id="2.40.340.10">
    <property type="entry name" value="MoeA, C-terminal, domain IV"/>
    <property type="match status" value="1"/>
</dbReference>
<dbReference type="SUPFAM" id="SSF63867">
    <property type="entry name" value="MoeA C-terminal domain-like"/>
    <property type="match status" value="1"/>
</dbReference>
<dbReference type="UniPathway" id="UPA00344"/>
<dbReference type="Proteomes" id="UP000198885">
    <property type="component" value="Unassembled WGS sequence"/>
</dbReference>
<accession>A0A1H9V817</accession>
<comment type="pathway">
    <text evidence="2 6">Cofactor biosynthesis; molybdopterin biosynthesis.</text>
</comment>
<evidence type="ECO:0000256" key="1">
    <source>
        <dbReference type="ARBA" id="ARBA00002901"/>
    </source>
</evidence>
<evidence type="ECO:0000256" key="4">
    <source>
        <dbReference type="ARBA" id="ARBA00023150"/>
    </source>
</evidence>
<comment type="similarity">
    <text evidence="3 6">Belongs to the MoeA family.</text>
</comment>
<dbReference type="GO" id="GO:0005829">
    <property type="term" value="C:cytosol"/>
    <property type="evidence" value="ECO:0007669"/>
    <property type="project" value="TreeGrafter"/>
</dbReference>
<dbReference type="Pfam" id="PF03454">
    <property type="entry name" value="MoeA_C"/>
    <property type="match status" value="1"/>
</dbReference>
<evidence type="ECO:0000313" key="9">
    <source>
        <dbReference type="Proteomes" id="UP000198885"/>
    </source>
</evidence>
<comment type="catalytic activity">
    <reaction evidence="5">
        <text>adenylyl-molybdopterin + molybdate = Mo-molybdopterin + AMP + H(+)</text>
        <dbReference type="Rhea" id="RHEA:35047"/>
        <dbReference type="ChEBI" id="CHEBI:15378"/>
        <dbReference type="ChEBI" id="CHEBI:36264"/>
        <dbReference type="ChEBI" id="CHEBI:62727"/>
        <dbReference type="ChEBI" id="CHEBI:71302"/>
        <dbReference type="ChEBI" id="CHEBI:456215"/>
        <dbReference type="EC" id="2.10.1.1"/>
    </reaction>
</comment>
<dbReference type="SUPFAM" id="SSF53218">
    <property type="entry name" value="Molybdenum cofactor biosynthesis proteins"/>
    <property type="match status" value="1"/>
</dbReference>
<dbReference type="InterPro" id="IPR005110">
    <property type="entry name" value="MoeA_linker/N"/>
</dbReference>
<evidence type="ECO:0000313" key="8">
    <source>
        <dbReference type="EMBL" id="SES17681.1"/>
    </source>
</evidence>
<comment type="cofactor">
    <cofactor evidence="6">
        <name>Mg(2+)</name>
        <dbReference type="ChEBI" id="CHEBI:18420"/>
    </cofactor>
</comment>
<dbReference type="CDD" id="cd00887">
    <property type="entry name" value="MoeA"/>
    <property type="match status" value="1"/>
</dbReference>
<keyword evidence="6" id="KW-0500">Molybdenum</keyword>
<dbReference type="SUPFAM" id="SSF63882">
    <property type="entry name" value="MoeA N-terminal region -like"/>
    <property type="match status" value="1"/>
</dbReference>
<evidence type="ECO:0000256" key="2">
    <source>
        <dbReference type="ARBA" id="ARBA00005046"/>
    </source>
</evidence>
<dbReference type="Gene3D" id="3.40.980.10">
    <property type="entry name" value="MoaB/Mog-like domain"/>
    <property type="match status" value="1"/>
</dbReference>
<dbReference type="Pfam" id="PF00994">
    <property type="entry name" value="MoCF_biosynth"/>
    <property type="match status" value="1"/>
</dbReference>
<dbReference type="EMBL" id="FOGU01000006">
    <property type="protein sequence ID" value="SES17681.1"/>
    <property type="molecule type" value="Genomic_DNA"/>
</dbReference>
<proteinExistence type="inferred from homology"/>
<dbReference type="InterPro" id="IPR005111">
    <property type="entry name" value="MoeA_C_domain_IV"/>
</dbReference>
<dbReference type="InterPro" id="IPR038987">
    <property type="entry name" value="MoeA-like"/>
</dbReference>
<dbReference type="InterPro" id="IPR001453">
    <property type="entry name" value="MoaB/Mog_dom"/>
</dbReference>
<protein>
    <recommendedName>
        <fullName evidence="6">Molybdopterin molybdenumtransferase</fullName>
        <ecNumber evidence="6">2.10.1.1</ecNumber>
    </recommendedName>
</protein>
<keyword evidence="6" id="KW-0479">Metal-binding</keyword>
<dbReference type="InterPro" id="IPR036135">
    <property type="entry name" value="MoeA_linker/N_sf"/>
</dbReference>
<sequence length="394" mass="40641">MISVEEALDGILALVAPLDPEDVPLAEARGRVLSAPVRAARAQPPFPSSAMDGYALAAGDARPGARLRVIGQSAAGHGFDGTVGPGEAVRIFTGAPVPPGADRVVIQEDVAAEGDTVTLGETLDDNLYVRPEGGDFRAGDEVFPRRRLGAADLTLLAAMNTGTIRAARQPEVALIATGDELAMPGEAPRPDQIIASNTFGLKAMIEAAGGRARLLPIARDNAASLTKAFDFARGADLVVTIGGASVGDHDIVDRVAAARGMERAFYKIAMRPGKPLMAGRLDGAPMIGLPGNPVSSMVCGHVFVLPALRAMLGLGAAPAPRARAPLAAPVAANGPREHYMRATLGPEGLSAFDRQDSSLMSVFAAAQALIVRPPHDGPRDAGDTVEYLSLSPEA</sequence>
<evidence type="ECO:0000256" key="3">
    <source>
        <dbReference type="ARBA" id="ARBA00010763"/>
    </source>
</evidence>
<feature type="domain" description="MoaB/Mog" evidence="7">
    <location>
        <begin position="173"/>
        <end position="310"/>
    </location>
</feature>
<evidence type="ECO:0000256" key="6">
    <source>
        <dbReference type="RuleBase" id="RU365090"/>
    </source>
</evidence>
<keyword evidence="4 6" id="KW-0501">Molybdenum cofactor biosynthesis</keyword>
<comment type="function">
    <text evidence="1 6">Catalyzes the insertion of molybdate into adenylated molybdopterin with the concomitant release of AMP.</text>
</comment>
<keyword evidence="6 8" id="KW-0808">Transferase</keyword>
<dbReference type="InterPro" id="IPR036425">
    <property type="entry name" value="MoaB/Mog-like_dom_sf"/>
</dbReference>
<keyword evidence="9" id="KW-1185">Reference proteome</keyword>
<dbReference type="Gene3D" id="2.170.190.11">
    <property type="entry name" value="Molybdopterin biosynthesis moea protein, domain 3"/>
    <property type="match status" value="1"/>
</dbReference>
<keyword evidence="6" id="KW-0460">Magnesium</keyword>
<dbReference type="PANTHER" id="PTHR10192:SF5">
    <property type="entry name" value="GEPHYRIN"/>
    <property type="match status" value="1"/>
</dbReference>
<dbReference type="OrthoDB" id="9804758at2"/>
<dbReference type="GO" id="GO:0061599">
    <property type="term" value="F:molybdopterin molybdotransferase activity"/>
    <property type="evidence" value="ECO:0007669"/>
    <property type="project" value="UniProtKB-UniRule"/>
</dbReference>
<dbReference type="RefSeq" id="WP_092694069.1">
    <property type="nucleotide sequence ID" value="NZ_FOGU01000006.1"/>
</dbReference>
<dbReference type="GO" id="GO:0046872">
    <property type="term" value="F:metal ion binding"/>
    <property type="evidence" value="ECO:0007669"/>
    <property type="project" value="UniProtKB-UniRule"/>
</dbReference>